<evidence type="ECO:0000256" key="1">
    <source>
        <dbReference type="SAM" id="SignalP"/>
    </source>
</evidence>
<evidence type="ECO:0000313" key="3">
    <source>
        <dbReference type="EMBL" id="MDO3676136.1"/>
    </source>
</evidence>
<dbReference type="RefSeq" id="WP_302877283.1">
    <property type="nucleotide sequence ID" value="NZ_JAUMKJ010000003.1"/>
</dbReference>
<gene>
    <name evidence="3" type="ORF">Q3C12_03905</name>
</gene>
<evidence type="ECO:0000313" key="4">
    <source>
        <dbReference type="Proteomes" id="UP001168883"/>
    </source>
</evidence>
<comment type="caution">
    <text evidence="3">The sequence shown here is derived from an EMBL/GenBank/DDBJ whole genome shotgun (WGS) entry which is preliminary data.</text>
</comment>
<organism evidence="3 4">
    <name type="scientific">Paenibacillus ehimensis</name>
    <dbReference type="NCBI Taxonomy" id="79264"/>
    <lineage>
        <taxon>Bacteria</taxon>
        <taxon>Bacillati</taxon>
        <taxon>Bacillota</taxon>
        <taxon>Bacilli</taxon>
        <taxon>Bacillales</taxon>
        <taxon>Paenibacillaceae</taxon>
        <taxon>Paenibacillus</taxon>
    </lineage>
</organism>
<proteinExistence type="predicted"/>
<dbReference type="InterPro" id="IPR054246">
    <property type="entry name" value="DUF6973"/>
</dbReference>
<reference evidence="3" key="1">
    <citation type="submission" date="2023-07" db="EMBL/GenBank/DDBJ databases">
        <authorList>
            <person name="Aktuganov G."/>
            <person name="Boyko T."/>
            <person name="Delegan Y."/>
            <person name="Galimzianova N."/>
            <person name="Gilvanova E."/>
            <person name="Korobov V."/>
            <person name="Kuzmina L."/>
            <person name="Melentiev A."/>
            <person name="Milman P."/>
            <person name="Ryabova A."/>
            <person name="Stupak E."/>
            <person name="Yasakov T."/>
            <person name="Zharikova N."/>
            <person name="Zhurenko E."/>
        </authorList>
    </citation>
    <scope>NUCLEOTIDE SEQUENCE</scope>
    <source>
        <strain evidence="3">IB-739</strain>
    </source>
</reference>
<evidence type="ECO:0000259" key="2">
    <source>
        <dbReference type="Pfam" id="PF22322"/>
    </source>
</evidence>
<feature type="domain" description="DUF6973" evidence="2">
    <location>
        <begin position="113"/>
        <end position="214"/>
    </location>
</feature>
<keyword evidence="4" id="KW-1185">Reference proteome</keyword>
<feature type="chain" id="PRO_5047374376" description="DUF6973 domain-containing protein" evidence="1">
    <location>
        <begin position="25"/>
        <end position="247"/>
    </location>
</feature>
<sequence>MKKSIAVIGIISVVSFCTPLSVLASPPQNVTIEMEKQPVQQAKTVDEFLTDPFYKDLPKDAEKIKFYKDLEVFKKENPNLTIEQIVEHFDNIRGFGYEEAKAVWMELTPAERRLVIAQPAFALITDSVRKKAHDYTVNNYGYSGAGDESDAFRHAVWNLLMCKYTGKPWAKLMADAHEDKTEEYFNKVFPDGFTGRQHTQMDLHNNEKGRDCWNILIDPFNYFLTDGDLQNRVIAKIRAGEMMKLHD</sequence>
<keyword evidence="1" id="KW-0732">Signal</keyword>
<dbReference type="EMBL" id="JAUMKJ010000003">
    <property type="protein sequence ID" value="MDO3676136.1"/>
    <property type="molecule type" value="Genomic_DNA"/>
</dbReference>
<protein>
    <recommendedName>
        <fullName evidence="2">DUF6973 domain-containing protein</fullName>
    </recommendedName>
</protein>
<dbReference type="Proteomes" id="UP001168883">
    <property type="component" value="Unassembled WGS sequence"/>
</dbReference>
<accession>A0ABT8V3X5</accession>
<name>A0ABT8V3X5_9BACL</name>
<dbReference type="Pfam" id="PF22322">
    <property type="entry name" value="DUF6973"/>
    <property type="match status" value="1"/>
</dbReference>
<feature type="signal peptide" evidence="1">
    <location>
        <begin position="1"/>
        <end position="24"/>
    </location>
</feature>